<evidence type="ECO:0000313" key="2">
    <source>
        <dbReference type="EMBL" id="MYL34968.1"/>
    </source>
</evidence>
<proteinExistence type="predicted"/>
<evidence type="ECO:0000256" key="1">
    <source>
        <dbReference type="SAM" id="Phobius"/>
    </source>
</evidence>
<accession>A0A6I4ZXZ4</accession>
<comment type="caution">
    <text evidence="2">The sequence shown here is derived from an EMBL/GenBank/DDBJ whole genome shotgun (WGS) entry which is preliminary data.</text>
</comment>
<keyword evidence="1" id="KW-0812">Transmembrane</keyword>
<dbReference type="AlphaFoldDB" id="A0A6I4ZXZ4"/>
<name>A0A6I4ZXZ4_9BACI</name>
<gene>
    <name evidence="2" type="ORF">GLW05_15395</name>
</gene>
<dbReference type="Proteomes" id="UP000468638">
    <property type="component" value="Unassembled WGS sequence"/>
</dbReference>
<evidence type="ECO:0000313" key="3">
    <source>
        <dbReference type="Proteomes" id="UP000468638"/>
    </source>
</evidence>
<keyword evidence="1" id="KW-0472">Membrane</keyword>
<dbReference type="EMBL" id="WMEQ01000013">
    <property type="protein sequence ID" value="MYL34968.1"/>
    <property type="molecule type" value="Genomic_DNA"/>
</dbReference>
<dbReference type="RefSeq" id="WP_202406375.1">
    <property type="nucleotide sequence ID" value="NZ_WMEQ01000013.1"/>
</dbReference>
<reference evidence="2 3" key="1">
    <citation type="submission" date="2019-11" db="EMBL/GenBank/DDBJ databases">
        <title>Genome sequences of 17 halophilic strains isolated from different environments.</title>
        <authorList>
            <person name="Furrow R.E."/>
        </authorList>
    </citation>
    <scope>NUCLEOTIDE SEQUENCE [LARGE SCALE GENOMIC DNA]</scope>
    <source>
        <strain evidence="2 3">22514_16_FS</strain>
    </source>
</reference>
<organism evidence="2 3">
    <name type="scientific">Pontibacillus yanchengensis</name>
    <dbReference type="NCBI Taxonomy" id="462910"/>
    <lineage>
        <taxon>Bacteria</taxon>
        <taxon>Bacillati</taxon>
        <taxon>Bacillota</taxon>
        <taxon>Bacilli</taxon>
        <taxon>Bacillales</taxon>
        <taxon>Bacillaceae</taxon>
        <taxon>Pontibacillus</taxon>
    </lineage>
</organism>
<feature type="transmembrane region" description="Helical" evidence="1">
    <location>
        <begin position="6"/>
        <end position="28"/>
    </location>
</feature>
<protein>
    <submittedName>
        <fullName evidence="2">Uncharacterized protein</fullName>
    </submittedName>
</protein>
<sequence>MITSIGIPGLILAIIILAVFIGLGILIIKGVTQRIKRPTDDLKAEISNLKKKVNELENENN</sequence>
<keyword evidence="1" id="KW-1133">Transmembrane helix</keyword>